<keyword evidence="1" id="KW-0433">Leucine-rich repeat</keyword>
<dbReference type="Gene3D" id="1.10.8.430">
    <property type="entry name" value="Helical domain of apoptotic protease-activating factors"/>
    <property type="match status" value="1"/>
</dbReference>
<evidence type="ECO:0000256" key="2">
    <source>
        <dbReference type="ARBA" id="ARBA00022737"/>
    </source>
</evidence>
<dbReference type="GO" id="GO:0043531">
    <property type="term" value="F:ADP binding"/>
    <property type="evidence" value="ECO:0007669"/>
    <property type="project" value="InterPro"/>
</dbReference>
<evidence type="ECO:0000256" key="6">
    <source>
        <dbReference type="SAM" id="Coils"/>
    </source>
</evidence>
<dbReference type="InterPro" id="IPR002182">
    <property type="entry name" value="NB-ARC"/>
</dbReference>
<dbReference type="Gene3D" id="3.80.10.10">
    <property type="entry name" value="Ribonuclease Inhibitor"/>
    <property type="match status" value="1"/>
</dbReference>
<evidence type="ECO:0000313" key="11">
    <source>
        <dbReference type="EMBL" id="DAD45296.1"/>
    </source>
</evidence>
<feature type="domain" description="Disease resistance N-terminal" evidence="8">
    <location>
        <begin position="11"/>
        <end position="98"/>
    </location>
</feature>
<feature type="domain" description="Disease resistance protein winged helix" evidence="9">
    <location>
        <begin position="427"/>
        <end position="497"/>
    </location>
</feature>
<dbReference type="FunFam" id="1.10.10.10:FF:000322">
    <property type="entry name" value="Probable disease resistance protein At1g63360"/>
    <property type="match status" value="1"/>
</dbReference>
<proteinExistence type="predicted"/>
<keyword evidence="4" id="KW-0611">Plant defense</keyword>
<dbReference type="GO" id="GO:0051707">
    <property type="term" value="P:response to other organism"/>
    <property type="evidence" value="ECO:0007669"/>
    <property type="project" value="UniProtKB-ARBA"/>
</dbReference>
<dbReference type="GO" id="GO:0006952">
    <property type="term" value="P:defense response"/>
    <property type="evidence" value="ECO:0007669"/>
    <property type="project" value="UniProtKB-KW"/>
</dbReference>
<dbReference type="EMBL" id="DUZY01000007">
    <property type="protein sequence ID" value="DAD45296.1"/>
    <property type="molecule type" value="Genomic_DNA"/>
</dbReference>
<dbReference type="Pfam" id="PF18052">
    <property type="entry name" value="Rx_N"/>
    <property type="match status" value="1"/>
</dbReference>
<sequence length="887" mass="102004">MATELLVSATIEILLKNTADEIIKDISSIRGIHNDVQKLKKKFQMIKSLLIDAEEKQIKTQGVKEWLDGLNDLAFETEDISEEYVAHVLTMESQANQVCCLIPCCSPKVIVAKHRIARRIEEINKKLDELTNNANALGLDRSMLNGPRMEIRRDTTSNFQESDFYGRETDKGNIVTLLTSDGPIETNFGVLPIVGMGGLGKTTLAQSVYNDVRVKEHFAVRAWVCVSEEIDCAKITKDIIESLTGQPCSFTGLDTLQIQLKNNLIGKRFFIVLDDIWNEKRELWEQLRTPLMFGEKGSKVLVTTRNEKVSLVMGTLPVHRLQVLENEYCWSIFKQRAFVDDTVVLGTYPHLEEIGRKIVEKCKGVPLAVKSLGGLLHSKVEKGYWEFVLTSEIWELENDENGIMPALRLSYHHLPAHLKKCFSYCSIFPKDYFFEKEELILLWIGEGFIPPRGNRQMDISRDYFDELYLRSFFQKSERLNRSGEPMFVMHDLIHDLAQSILKDVYLRMEQHDNDKLWNNIGTKARYLSLFLNRDHNTAERLDALYQVRAPRTFLLRGPSFYRVEIPCLVTNLDRLFDAWRCLRVLCLRNLYFGNNDLSDMIGNLKLLRYLDLSYTGIRKLPISISSLYQLEILLLEGLELELPVNIGSSLVNIRLVKILSYKCRIPQENRRRYGVGDLKLWGCIMGCNSITISGLDNVVVSNADVSQYINNFKNNQQLETLTLEWETTRDRDVAKAIMECLQPAPTNLRILKIKGYYGERLPRWMAEMSNLERLELDHCRCKVLPPLGKLPSLKHLIISSLDNWEGEWSLEEDMDNGEGSSTSEQLFLKLVNLQISNCPKLKGLPPCDFPDLRTLRISDCEELRTSINPERISTLETNDIFRCPNLR</sequence>
<dbReference type="Pfam" id="PF25019">
    <property type="entry name" value="LRR_R13L1-DRL21"/>
    <property type="match status" value="1"/>
</dbReference>
<keyword evidence="5" id="KW-0067">ATP-binding</keyword>
<evidence type="ECO:0000256" key="5">
    <source>
        <dbReference type="ARBA" id="ARBA00022840"/>
    </source>
</evidence>
<dbReference type="Pfam" id="PF23559">
    <property type="entry name" value="WHD_DRP"/>
    <property type="match status" value="1"/>
</dbReference>
<dbReference type="Gene3D" id="3.40.50.300">
    <property type="entry name" value="P-loop containing nucleotide triphosphate hydrolases"/>
    <property type="match status" value="1"/>
</dbReference>
<keyword evidence="2" id="KW-0677">Repeat</keyword>
<feature type="domain" description="R13L1/DRL21-like LRR repeat region" evidence="10">
    <location>
        <begin position="688"/>
        <end position="800"/>
    </location>
</feature>
<dbReference type="PANTHER" id="PTHR36766:SF40">
    <property type="entry name" value="DISEASE RESISTANCE PROTEIN RGA3"/>
    <property type="match status" value="1"/>
</dbReference>
<organism evidence="11 12">
    <name type="scientific">Nelumbo nucifera</name>
    <name type="common">Sacred lotus</name>
    <dbReference type="NCBI Taxonomy" id="4432"/>
    <lineage>
        <taxon>Eukaryota</taxon>
        <taxon>Viridiplantae</taxon>
        <taxon>Streptophyta</taxon>
        <taxon>Embryophyta</taxon>
        <taxon>Tracheophyta</taxon>
        <taxon>Spermatophyta</taxon>
        <taxon>Magnoliopsida</taxon>
        <taxon>Proteales</taxon>
        <taxon>Nelumbonaceae</taxon>
        <taxon>Nelumbo</taxon>
    </lineage>
</organism>
<dbReference type="CDD" id="cd14798">
    <property type="entry name" value="RX-CC_like"/>
    <property type="match status" value="1"/>
</dbReference>
<evidence type="ECO:0000256" key="1">
    <source>
        <dbReference type="ARBA" id="ARBA00022614"/>
    </source>
</evidence>
<dbReference type="InterPro" id="IPR038005">
    <property type="entry name" value="RX-like_CC"/>
</dbReference>
<dbReference type="InterPro" id="IPR027417">
    <property type="entry name" value="P-loop_NTPase"/>
</dbReference>
<name>A0A822ZQT6_NELNU</name>
<dbReference type="PANTHER" id="PTHR36766">
    <property type="entry name" value="PLANT BROAD-SPECTRUM MILDEW RESISTANCE PROTEIN RPW8"/>
    <property type="match status" value="1"/>
</dbReference>
<dbReference type="InterPro" id="IPR032675">
    <property type="entry name" value="LRR_dom_sf"/>
</dbReference>
<evidence type="ECO:0000259" key="7">
    <source>
        <dbReference type="Pfam" id="PF00931"/>
    </source>
</evidence>
<evidence type="ECO:0000259" key="9">
    <source>
        <dbReference type="Pfam" id="PF23559"/>
    </source>
</evidence>
<dbReference type="SUPFAM" id="SSF52540">
    <property type="entry name" value="P-loop containing nucleoside triphosphate hydrolases"/>
    <property type="match status" value="1"/>
</dbReference>
<feature type="domain" description="NB-ARC" evidence="7">
    <location>
        <begin position="185"/>
        <end position="339"/>
    </location>
</feature>
<dbReference type="SUPFAM" id="SSF52058">
    <property type="entry name" value="L domain-like"/>
    <property type="match status" value="1"/>
</dbReference>
<evidence type="ECO:0000259" key="10">
    <source>
        <dbReference type="Pfam" id="PF25019"/>
    </source>
</evidence>
<dbReference type="InterPro" id="IPR036388">
    <property type="entry name" value="WH-like_DNA-bd_sf"/>
</dbReference>
<dbReference type="InterPro" id="IPR058922">
    <property type="entry name" value="WHD_DRP"/>
</dbReference>
<feature type="coiled-coil region" evidence="6">
    <location>
        <begin position="113"/>
        <end position="140"/>
    </location>
</feature>
<comment type="caution">
    <text evidence="11">The sequence shown here is derived from an EMBL/GenBank/DDBJ whole genome shotgun (WGS) entry which is preliminary data.</text>
</comment>
<evidence type="ECO:0000256" key="4">
    <source>
        <dbReference type="ARBA" id="ARBA00022821"/>
    </source>
</evidence>
<dbReference type="InterPro" id="IPR041118">
    <property type="entry name" value="Rx_N"/>
</dbReference>
<evidence type="ECO:0000259" key="8">
    <source>
        <dbReference type="Pfam" id="PF18052"/>
    </source>
</evidence>
<keyword evidence="6" id="KW-0175">Coiled coil</keyword>
<reference evidence="11 12" key="1">
    <citation type="journal article" date="2020" name="Mol. Biol. Evol.">
        <title>Distinct Expression and Methylation Patterns for Genes with Different Fates following a Single Whole-Genome Duplication in Flowering Plants.</title>
        <authorList>
            <person name="Shi T."/>
            <person name="Rahmani R.S."/>
            <person name="Gugger P.F."/>
            <person name="Wang M."/>
            <person name="Li H."/>
            <person name="Zhang Y."/>
            <person name="Li Z."/>
            <person name="Wang Q."/>
            <person name="Van de Peer Y."/>
            <person name="Marchal K."/>
            <person name="Chen J."/>
        </authorList>
    </citation>
    <scope>NUCLEOTIDE SEQUENCE [LARGE SCALE GENOMIC DNA]</scope>
    <source>
        <tissue evidence="11">Leaf</tissue>
    </source>
</reference>
<dbReference type="Pfam" id="PF00931">
    <property type="entry name" value="NB-ARC"/>
    <property type="match status" value="1"/>
</dbReference>
<evidence type="ECO:0000256" key="3">
    <source>
        <dbReference type="ARBA" id="ARBA00022741"/>
    </source>
</evidence>
<evidence type="ECO:0008006" key="13">
    <source>
        <dbReference type="Google" id="ProtNLM"/>
    </source>
</evidence>
<dbReference type="Gene3D" id="1.20.5.4130">
    <property type="match status" value="1"/>
</dbReference>
<dbReference type="FunFam" id="3.40.50.300:FF:001091">
    <property type="entry name" value="Probable disease resistance protein At1g61300"/>
    <property type="match status" value="1"/>
</dbReference>
<gene>
    <name evidence="11" type="ORF">HUJ06_003526</name>
</gene>
<dbReference type="InterPro" id="IPR056789">
    <property type="entry name" value="LRR_R13L1-DRL21"/>
</dbReference>
<dbReference type="InterPro" id="IPR042197">
    <property type="entry name" value="Apaf_helical"/>
</dbReference>
<dbReference type="AlphaFoldDB" id="A0A822ZQT6"/>
<protein>
    <recommendedName>
        <fullName evidence="13">Disease resistance protein RGA3</fullName>
    </recommendedName>
</protein>
<accession>A0A822ZQT6</accession>
<dbReference type="Proteomes" id="UP000607653">
    <property type="component" value="Unassembled WGS sequence"/>
</dbReference>
<evidence type="ECO:0000313" key="12">
    <source>
        <dbReference type="Proteomes" id="UP000607653"/>
    </source>
</evidence>
<dbReference type="Gene3D" id="1.10.10.10">
    <property type="entry name" value="Winged helix-like DNA-binding domain superfamily/Winged helix DNA-binding domain"/>
    <property type="match status" value="1"/>
</dbReference>
<keyword evidence="3" id="KW-0547">Nucleotide-binding</keyword>
<dbReference type="GO" id="GO:0005524">
    <property type="term" value="F:ATP binding"/>
    <property type="evidence" value="ECO:0007669"/>
    <property type="project" value="UniProtKB-KW"/>
</dbReference>
<dbReference type="PRINTS" id="PR00364">
    <property type="entry name" value="DISEASERSIST"/>
</dbReference>
<keyword evidence="12" id="KW-1185">Reference proteome</keyword>